<dbReference type="Pfam" id="PF26146">
    <property type="entry name" value="PI-PLC_X"/>
    <property type="match status" value="1"/>
</dbReference>
<dbReference type="InterPro" id="IPR051057">
    <property type="entry name" value="PI-PLC_domain"/>
</dbReference>
<dbReference type="PANTHER" id="PTHR13593">
    <property type="match status" value="1"/>
</dbReference>
<evidence type="ECO:0000313" key="4">
    <source>
        <dbReference type="Proteomes" id="UP001610728"/>
    </source>
</evidence>
<dbReference type="InterPro" id="IPR017946">
    <property type="entry name" value="PLC-like_Pdiesterase_TIM-brl"/>
</dbReference>
<feature type="region of interest" description="Disordered" evidence="1">
    <location>
        <begin position="108"/>
        <end position="136"/>
    </location>
</feature>
<dbReference type="EMBL" id="JABSNW010000001">
    <property type="protein sequence ID" value="KAL2890754.1"/>
    <property type="molecule type" value="Genomic_DNA"/>
</dbReference>
<gene>
    <name evidence="3" type="ORF">HOO65_010112</name>
</gene>
<feature type="chain" id="PRO_5046735205" evidence="2">
    <location>
        <begin position="25"/>
        <end position="493"/>
    </location>
</feature>
<evidence type="ECO:0000256" key="1">
    <source>
        <dbReference type="SAM" id="MobiDB-lite"/>
    </source>
</evidence>
<dbReference type="GeneID" id="98114358"/>
<evidence type="ECO:0000313" key="3">
    <source>
        <dbReference type="EMBL" id="KAL2890754.1"/>
    </source>
</evidence>
<evidence type="ECO:0000256" key="2">
    <source>
        <dbReference type="SAM" id="SignalP"/>
    </source>
</evidence>
<comment type="caution">
    <text evidence="3">The sequence shown here is derived from an EMBL/GenBank/DDBJ whole genome shotgun (WGS) entry which is preliminary data.</text>
</comment>
<sequence>MRQPWPCAALVLLLSNAAFPLSLSLASAISSETVSNPTSTSPAAISAAVSVAQSASDPAPDSSGQDSETAFPTAQVTTLRGTKTLQSSTPPSNAYSDYTVQVTLTYPSTTKTNNHTTRATSSVASSTGLNSTNTTTTINTTATTATTTSAIPSSTRPCNNYIELCSRKYSSVTDIGCHNSPFVRRGSSAANQQLPVTDQLNDGVRFLQAQIQWPTNADATGQREPHFCHTSCDILDAGPISIWLSEVRAWIDAHPYDVVTILLGNGNYSHPDLFAQYIENSGITRYAYMPPLFPMKRNDWPTLGQMIAADKRVVMFLDYQADQSKYPWLLQQFSQMWETPFDPEDQSFPCTVDRPPNLAENEAQERLYLVNHNLNVKYSFFGASVLAPAVSLLNQTNNNQGNGSLGMTAENCRRRWGIVPKVLNVDFYNIGGEYNSGAVFKVAAAMNNVTYTGSCCGTVTSSSAQRGVTVGLGRATRWLSILVALAMANTLSA</sequence>
<accession>A0ABR4MR69</accession>
<proteinExistence type="predicted"/>
<dbReference type="Proteomes" id="UP001610728">
    <property type="component" value="Unassembled WGS sequence"/>
</dbReference>
<dbReference type="RefSeq" id="XP_070861934.1">
    <property type="nucleotide sequence ID" value="XM_070999642.1"/>
</dbReference>
<name>A0ABR4MR69_9PEZI</name>
<keyword evidence="2" id="KW-0732">Signal</keyword>
<keyword evidence="4" id="KW-1185">Reference proteome</keyword>
<dbReference type="Gene3D" id="3.20.20.190">
    <property type="entry name" value="Phosphatidylinositol (PI) phosphodiesterase"/>
    <property type="match status" value="1"/>
</dbReference>
<feature type="signal peptide" evidence="2">
    <location>
        <begin position="1"/>
        <end position="24"/>
    </location>
</feature>
<organism evidence="3 4">
    <name type="scientific">Ceratocystis lukuohia</name>
    <dbReference type="NCBI Taxonomy" id="2019550"/>
    <lineage>
        <taxon>Eukaryota</taxon>
        <taxon>Fungi</taxon>
        <taxon>Dikarya</taxon>
        <taxon>Ascomycota</taxon>
        <taxon>Pezizomycotina</taxon>
        <taxon>Sordariomycetes</taxon>
        <taxon>Hypocreomycetidae</taxon>
        <taxon>Microascales</taxon>
        <taxon>Ceratocystidaceae</taxon>
        <taxon>Ceratocystis</taxon>
    </lineage>
</organism>
<dbReference type="SUPFAM" id="SSF51695">
    <property type="entry name" value="PLC-like phosphodiesterases"/>
    <property type="match status" value="1"/>
</dbReference>
<dbReference type="PANTHER" id="PTHR13593:SF140">
    <property type="entry name" value="PLC-LIKE PHOSPHODIESTERASE"/>
    <property type="match status" value="1"/>
</dbReference>
<reference evidence="3 4" key="1">
    <citation type="submission" date="2020-05" db="EMBL/GenBank/DDBJ databases">
        <title>Ceratocystis lukuohia genome.</title>
        <authorList>
            <person name="Harrington T.C."/>
            <person name="Kim K."/>
            <person name="Mayers C.G."/>
        </authorList>
    </citation>
    <scope>NUCLEOTIDE SEQUENCE [LARGE SCALE GENOMIC DNA]</scope>
    <source>
        <strain evidence="3 4">C4212</strain>
    </source>
</reference>
<protein>
    <submittedName>
        <fullName evidence="3">Tat pathway signal sequence</fullName>
    </submittedName>
</protein>